<evidence type="ECO:0000313" key="2">
    <source>
        <dbReference type="Proteomes" id="UP000830768"/>
    </source>
</evidence>
<keyword evidence="2" id="KW-1185">Reference proteome</keyword>
<sequence>MSDSKQSAASREPTKVLGAKQLSTEYTERSAVRIVVAGPNGEVIIIKVAKGNYYKLPGGGVKTGEDHLRAAEREVAEETGCSVSIQEGCVATTEEYRNYLHQISYCYRAQLLDKTGKPELTEEEVEDGLRHEWVPVDKALELMAAVQPTSDLGRFIKERDIFLLTEATKSK</sequence>
<proteinExistence type="predicted"/>
<dbReference type="Proteomes" id="UP000830768">
    <property type="component" value="Chromosome 6"/>
</dbReference>
<organism evidence="1 2">
    <name type="scientific">Fusarium solani subsp. cucurbitae</name>
    <name type="common">Neocosmosporum cucurbitae</name>
    <dbReference type="NCBI Taxonomy" id="2747967"/>
    <lineage>
        <taxon>Eukaryota</taxon>
        <taxon>Fungi</taxon>
        <taxon>Dikarya</taxon>
        <taxon>Ascomycota</taxon>
        <taxon>Pezizomycotina</taxon>
        <taxon>Sordariomycetes</taxon>
        <taxon>Hypocreomycetidae</taxon>
        <taxon>Hypocreales</taxon>
        <taxon>Nectriaceae</taxon>
        <taxon>Fusarium</taxon>
        <taxon>Fusarium solani species complex</taxon>
    </lineage>
</organism>
<accession>A0ACD3Z749</accession>
<name>A0ACD3Z749_FUSSC</name>
<evidence type="ECO:0000313" key="1">
    <source>
        <dbReference type="EMBL" id="UPK96922.1"/>
    </source>
</evidence>
<protein>
    <submittedName>
        <fullName evidence="1">Uncharacterized protein</fullName>
    </submittedName>
</protein>
<dbReference type="EMBL" id="CP090035">
    <property type="protein sequence ID" value="UPK96922.1"/>
    <property type="molecule type" value="Genomic_DNA"/>
</dbReference>
<gene>
    <name evidence="1" type="ORF">LCI18_007857</name>
</gene>
<reference evidence="1" key="1">
    <citation type="submission" date="2021-11" db="EMBL/GenBank/DDBJ databases">
        <title>Fusarium solani-melongenae Genome sequencing and assembly.</title>
        <authorList>
            <person name="Xie S."/>
            <person name="Huang L."/>
            <person name="Zhang X."/>
        </authorList>
    </citation>
    <scope>NUCLEOTIDE SEQUENCE</scope>
    <source>
        <strain evidence="1">CRI 24-3</strain>
    </source>
</reference>